<dbReference type="AlphaFoldDB" id="A0A4P8YH53"/>
<gene>
    <name evidence="7" type="ORF">FEM41_09675</name>
</gene>
<evidence type="ECO:0000256" key="3">
    <source>
        <dbReference type="ARBA" id="ARBA00023125"/>
    </source>
</evidence>
<dbReference type="Proteomes" id="UP000302163">
    <property type="component" value="Chromosome"/>
</dbReference>
<dbReference type="InterPro" id="IPR058245">
    <property type="entry name" value="NreC/VraR/RcsB-like_REC"/>
</dbReference>
<accession>A0A4P8YH53</accession>
<evidence type="ECO:0000313" key="8">
    <source>
        <dbReference type="Proteomes" id="UP000302163"/>
    </source>
</evidence>
<feature type="domain" description="Response regulatory" evidence="6">
    <location>
        <begin position="4"/>
        <end position="124"/>
    </location>
</feature>
<dbReference type="CDD" id="cd06170">
    <property type="entry name" value="LuxR_C_like"/>
    <property type="match status" value="1"/>
</dbReference>
<keyword evidence="8" id="KW-1185">Reference proteome</keyword>
<dbReference type="InterPro" id="IPR011006">
    <property type="entry name" value="CheY-like_superfamily"/>
</dbReference>
<dbReference type="SUPFAM" id="SSF52172">
    <property type="entry name" value="CheY-like"/>
    <property type="match status" value="1"/>
</dbReference>
<dbReference type="EMBL" id="CP040428">
    <property type="protein sequence ID" value="QCT19900.1"/>
    <property type="molecule type" value="Genomic_DNA"/>
</dbReference>
<dbReference type="KEGG" id="izh:FEM41_09675"/>
<dbReference type="CDD" id="cd17535">
    <property type="entry name" value="REC_NarL-like"/>
    <property type="match status" value="1"/>
</dbReference>
<dbReference type="PANTHER" id="PTHR45566">
    <property type="entry name" value="HTH-TYPE TRANSCRIPTIONAL REGULATOR YHJB-RELATED"/>
    <property type="match status" value="1"/>
</dbReference>
<keyword evidence="3" id="KW-0238">DNA-binding</keyword>
<evidence type="ECO:0000259" key="5">
    <source>
        <dbReference type="PROSITE" id="PS50043"/>
    </source>
</evidence>
<protein>
    <submittedName>
        <fullName evidence="7">Response regulator transcription factor</fullName>
    </submittedName>
</protein>
<proteinExistence type="predicted"/>
<feature type="modified residue" description="4-aspartylphosphate" evidence="4">
    <location>
        <position position="56"/>
    </location>
</feature>
<dbReference type="InterPro" id="IPR001789">
    <property type="entry name" value="Sig_transdc_resp-reg_receiver"/>
</dbReference>
<dbReference type="PROSITE" id="PS00622">
    <property type="entry name" value="HTH_LUXR_1"/>
    <property type="match status" value="1"/>
</dbReference>
<evidence type="ECO:0000256" key="4">
    <source>
        <dbReference type="PROSITE-ProRule" id="PRU00169"/>
    </source>
</evidence>
<dbReference type="Gene3D" id="3.40.50.2300">
    <property type="match status" value="1"/>
</dbReference>
<dbReference type="SUPFAM" id="SSF46894">
    <property type="entry name" value="C-terminal effector domain of the bipartite response regulators"/>
    <property type="match status" value="1"/>
</dbReference>
<dbReference type="InterPro" id="IPR000792">
    <property type="entry name" value="Tscrpt_reg_LuxR_C"/>
</dbReference>
<evidence type="ECO:0000256" key="1">
    <source>
        <dbReference type="ARBA" id="ARBA00022553"/>
    </source>
</evidence>
<name>A0A4P8YH53_9ENTR</name>
<sequence length="203" mass="22563">MRKTVLIADDHPVYLLGLRTLLQAHSERYEVLHEASTTDQLIDKLQQQPADIIITDFSMPGERYPDGRALIQHLRRQWPDSTVIVVTMITNPALLASLARLGVHAVLSKNSLSTELIAALKTSEMPTRTRAGKTAPSVKEALSPKESEVVRLLLRGMTVNEISSLVNRSKQTISTQKNSAMRKLGATSEFELYQYAQKIGLDS</sequence>
<feature type="domain" description="HTH luxR-type" evidence="5">
    <location>
        <begin position="135"/>
        <end position="200"/>
    </location>
</feature>
<evidence type="ECO:0000256" key="2">
    <source>
        <dbReference type="ARBA" id="ARBA00023012"/>
    </source>
</evidence>
<dbReference type="GO" id="GO:0000160">
    <property type="term" value="P:phosphorelay signal transduction system"/>
    <property type="evidence" value="ECO:0007669"/>
    <property type="project" value="InterPro"/>
</dbReference>
<dbReference type="RefSeq" id="WP_138095777.1">
    <property type="nucleotide sequence ID" value="NZ_CP040428.1"/>
</dbReference>
<dbReference type="SMART" id="SM00421">
    <property type="entry name" value="HTH_LUXR"/>
    <property type="match status" value="1"/>
</dbReference>
<dbReference type="SMART" id="SM00448">
    <property type="entry name" value="REC"/>
    <property type="match status" value="1"/>
</dbReference>
<dbReference type="Gene3D" id="1.10.10.10">
    <property type="entry name" value="Winged helix-like DNA-binding domain superfamily/Winged helix DNA-binding domain"/>
    <property type="match status" value="1"/>
</dbReference>
<dbReference type="OrthoDB" id="4313922at2"/>
<dbReference type="PROSITE" id="PS50043">
    <property type="entry name" value="HTH_LUXR_2"/>
    <property type="match status" value="1"/>
</dbReference>
<reference evidence="7 8" key="1">
    <citation type="submission" date="2019-05" db="EMBL/GenBank/DDBJ databases">
        <title>Complete genome sequence of Izhakiella calystegiae KSNA2, an endophyte isolated from beach morning glory (Calystegia soldanella).</title>
        <authorList>
            <person name="Jiang L."/>
            <person name="Jeong J.C."/>
            <person name="Kim C.Y."/>
            <person name="Kim D.H."/>
            <person name="Kim S.W."/>
            <person name="Lee j."/>
        </authorList>
    </citation>
    <scope>NUCLEOTIDE SEQUENCE [LARGE SCALE GENOMIC DNA]</scope>
    <source>
        <strain evidence="7 8">KSNA2</strain>
    </source>
</reference>
<keyword evidence="1 4" id="KW-0597">Phosphoprotein</keyword>
<organism evidence="7 8">
    <name type="scientific">Jejubacter calystegiae</name>
    <dbReference type="NCBI Taxonomy" id="2579935"/>
    <lineage>
        <taxon>Bacteria</taxon>
        <taxon>Pseudomonadati</taxon>
        <taxon>Pseudomonadota</taxon>
        <taxon>Gammaproteobacteria</taxon>
        <taxon>Enterobacterales</taxon>
        <taxon>Enterobacteriaceae</taxon>
        <taxon>Jejubacter</taxon>
    </lineage>
</organism>
<keyword evidence="2" id="KW-0902">Two-component regulatory system</keyword>
<dbReference type="InterPro" id="IPR016032">
    <property type="entry name" value="Sig_transdc_resp-reg_C-effctor"/>
</dbReference>
<dbReference type="PRINTS" id="PR00038">
    <property type="entry name" value="HTHLUXR"/>
</dbReference>
<dbReference type="GO" id="GO:0003677">
    <property type="term" value="F:DNA binding"/>
    <property type="evidence" value="ECO:0007669"/>
    <property type="project" value="UniProtKB-KW"/>
</dbReference>
<evidence type="ECO:0000259" key="6">
    <source>
        <dbReference type="PROSITE" id="PS50110"/>
    </source>
</evidence>
<evidence type="ECO:0000313" key="7">
    <source>
        <dbReference type="EMBL" id="QCT19900.1"/>
    </source>
</evidence>
<dbReference type="PANTHER" id="PTHR45566:SF2">
    <property type="entry name" value="NARL SUBFAMILY"/>
    <property type="match status" value="1"/>
</dbReference>
<dbReference type="Pfam" id="PF00072">
    <property type="entry name" value="Response_reg"/>
    <property type="match status" value="1"/>
</dbReference>
<dbReference type="InterPro" id="IPR051015">
    <property type="entry name" value="EvgA-like"/>
</dbReference>
<dbReference type="InterPro" id="IPR036388">
    <property type="entry name" value="WH-like_DNA-bd_sf"/>
</dbReference>
<dbReference type="PROSITE" id="PS50110">
    <property type="entry name" value="RESPONSE_REGULATORY"/>
    <property type="match status" value="1"/>
</dbReference>
<dbReference type="GO" id="GO:0006355">
    <property type="term" value="P:regulation of DNA-templated transcription"/>
    <property type="evidence" value="ECO:0007669"/>
    <property type="project" value="InterPro"/>
</dbReference>
<dbReference type="Pfam" id="PF00196">
    <property type="entry name" value="GerE"/>
    <property type="match status" value="1"/>
</dbReference>